<dbReference type="KEGG" id="rti:DC20_08670"/>
<comment type="subcellular location">
    <subcellularLocation>
        <location evidence="1">Cell membrane</location>
        <topology evidence="1">Multi-pass membrane protein</topology>
    </subcellularLocation>
</comment>
<dbReference type="PATRIC" id="fig|512763.3.peg.1911"/>
<keyword evidence="4 6" id="KW-1133">Transmembrane helix</keyword>
<name>A0A0P0CUR2_9BACT</name>
<keyword evidence="5 6" id="KW-0472">Membrane</keyword>
<dbReference type="EMBL" id="CP012643">
    <property type="protein sequence ID" value="ALI99035.1"/>
    <property type="molecule type" value="Genomic_DNA"/>
</dbReference>
<evidence type="ECO:0000256" key="3">
    <source>
        <dbReference type="ARBA" id="ARBA00022692"/>
    </source>
</evidence>
<evidence type="ECO:0000256" key="6">
    <source>
        <dbReference type="SAM" id="Phobius"/>
    </source>
</evidence>
<dbReference type="GO" id="GO:0005886">
    <property type="term" value="C:plasma membrane"/>
    <property type="evidence" value="ECO:0007669"/>
    <property type="project" value="UniProtKB-SubCell"/>
</dbReference>
<feature type="transmembrane region" description="Helical" evidence="6">
    <location>
        <begin position="12"/>
        <end position="34"/>
    </location>
</feature>
<sequence>MQNNIFLFMGNLGFGELIILLLFAGIPAILWIWSLVDLLTSKFANTIEKLIWLIAVVFIPVLGAILYLIIGRKQKIRTAGV</sequence>
<protein>
    <recommendedName>
        <fullName evidence="7">Cardiolipin synthase N-terminal domain-containing protein</fullName>
    </recommendedName>
</protein>
<evidence type="ECO:0000256" key="2">
    <source>
        <dbReference type="ARBA" id="ARBA00022475"/>
    </source>
</evidence>
<evidence type="ECO:0000256" key="1">
    <source>
        <dbReference type="ARBA" id="ARBA00004651"/>
    </source>
</evidence>
<gene>
    <name evidence="8" type="ORF">DC20_08670</name>
</gene>
<dbReference type="Proteomes" id="UP000061382">
    <property type="component" value="Chromosome"/>
</dbReference>
<dbReference type="Pfam" id="PF13396">
    <property type="entry name" value="PLDc_N"/>
    <property type="match status" value="1"/>
</dbReference>
<proteinExistence type="predicted"/>
<feature type="transmembrane region" description="Helical" evidence="6">
    <location>
        <begin position="50"/>
        <end position="70"/>
    </location>
</feature>
<organism evidence="8 9">
    <name type="scientific">Rufibacter tibetensis</name>
    <dbReference type="NCBI Taxonomy" id="512763"/>
    <lineage>
        <taxon>Bacteria</taxon>
        <taxon>Pseudomonadati</taxon>
        <taxon>Bacteroidota</taxon>
        <taxon>Cytophagia</taxon>
        <taxon>Cytophagales</taxon>
        <taxon>Hymenobacteraceae</taxon>
        <taxon>Rufibacter</taxon>
    </lineage>
</organism>
<keyword evidence="3 6" id="KW-0812">Transmembrane</keyword>
<evidence type="ECO:0000256" key="4">
    <source>
        <dbReference type="ARBA" id="ARBA00022989"/>
    </source>
</evidence>
<evidence type="ECO:0000259" key="7">
    <source>
        <dbReference type="Pfam" id="PF13396"/>
    </source>
</evidence>
<keyword evidence="2" id="KW-1003">Cell membrane</keyword>
<feature type="domain" description="Cardiolipin synthase N-terminal" evidence="7">
    <location>
        <begin position="29"/>
        <end position="72"/>
    </location>
</feature>
<reference evidence="8 9" key="1">
    <citation type="submission" date="2015-08" db="EMBL/GenBank/DDBJ databases">
        <title>Complete genome sequence of Rufibacter tibetensis strain 1351t, a radiation-resistant bacterium from tibet plateau.</title>
        <authorList>
            <person name="Dai J."/>
        </authorList>
    </citation>
    <scope>NUCLEOTIDE SEQUENCE [LARGE SCALE GENOMIC DNA]</scope>
    <source>
        <strain evidence="8 9">1351</strain>
    </source>
</reference>
<evidence type="ECO:0000313" key="9">
    <source>
        <dbReference type="Proteomes" id="UP000061382"/>
    </source>
</evidence>
<evidence type="ECO:0000256" key="5">
    <source>
        <dbReference type="ARBA" id="ARBA00023136"/>
    </source>
</evidence>
<dbReference type="InterPro" id="IPR027379">
    <property type="entry name" value="CLS_N"/>
</dbReference>
<keyword evidence="9" id="KW-1185">Reference proteome</keyword>
<evidence type="ECO:0000313" key="8">
    <source>
        <dbReference type="EMBL" id="ALI99035.1"/>
    </source>
</evidence>
<accession>A0A0P0CUR2</accession>
<dbReference type="RefSeq" id="WP_062543471.1">
    <property type="nucleotide sequence ID" value="NZ_CP012643.1"/>
</dbReference>
<dbReference type="AlphaFoldDB" id="A0A0P0CUR2"/>